<comment type="caution">
    <text evidence="2">The sequence shown here is derived from an EMBL/GenBank/DDBJ whole genome shotgun (WGS) entry which is preliminary data.</text>
</comment>
<keyword evidence="1" id="KW-1133">Transmembrane helix</keyword>
<evidence type="ECO:0000313" key="2">
    <source>
        <dbReference type="EMBL" id="MFA1543136.1"/>
    </source>
</evidence>
<feature type="transmembrane region" description="Helical" evidence="1">
    <location>
        <begin position="12"/>
        <end position="37"/>
    </location>
</feature>
<evidence type="ECO:0000256" key="1">
    <source>
        <dbReference type="SAM" id="Phobius"/>
    </source>
</evidence>
<keyword evidence="1" id="KW-0812">Transmembrane</keyword>
<reference evidence="2 3" key="1">
    <citation type="submission" date="2023-11" db="EMBL/GenBank/DDBJ databases">
        <title>Actinomadura monticuli sp. nov., isolated from volcanic ash.</title>
        <authorList>
            <person name="Lee S.D."/>
            <person name="Yang H."/>
            <person name="Kim I.S."/>
        </authorList>
    </citation>
    <scope>NUCLEOTIDE SEQUENCE [LARGE SCALE GENOMIC DNA]</scope>
    <source>
        <strain evidence="2 3">DLS-62</strain>
    </source>
</reference>
<name>A0ABV4QKE9_9ACTN</name>
<gene>
    <name evidence="2" type="ORF">SM611_29760</name>
</gene>
<dbReference type="RefSeq" id="WP_371953639.1">
    <property type="nucleotide sequence ID" value="NZ_JAXCEI010000016.1"/>
</dbReference>
<evidence type="ECO:0000313" key="3">
    <source>
        <dbReference type="Proteomes" id="UP001569963"/>
    </source>
</evidence>
<sequence>MSETIVFHSRKSGTLPVGVAAALFSLVIGAGGIYGGLTESPGLLILGLVGLAGAIGIGRGVLQVKDGYRLAVDSGGLGVGVRESTIEIPWSAVERIGFDPGRHTIAVEPRAEYGRPRTRKPAPVWEARRGLFHLCRVDAMTVEPAQILDVLRRYGGDKWHERLTTS</sequence>
<keyword evidence="3" id="KW-1185">Reference proteome</keyword>
<dbReference type="Proteomes" id="UP001569963">
    <property type="component" value="Unassembled WGS sequence"/>
</dbReference>
<dbReference type="EMBL" id="JAXCEI010000016">
    <property type="protein sequence ID" value="MFA1543136.1"/>
    <property type="molecule type" value="Genomic_DNA"/>
</dbReference>
<accession>A0ABV4QKE9</accession>
<evidence type="ECO:0008006" key="4">
    <source>
        <dbReference type="Google" id="ProtNLM"/>
    </source>
</evidence>
<keyword evidence="1" id="KW-0472">Membrane</keyword>
<feature type="transmembrane region" description="Helical" evidence="1">
    <location>
        <begin position="43"/>
        <end position="62"/>
    </location>
</feature>
<organism evidence="2 3">
    <name type="scientific">Actinomadura monticuli</name>
    <dbReference type="NCBI Taxonomy" id="3097367"/>
    <lineage>
        <taxon>Bacteria</taxon>
        <taxon>Bacillati</taxon>
        <taxon>Actinomycetota</taxon>
        <taxon>Actinomycetes</taxon>
        <taxon>Streptosporangiales</taxon>
        <taxon>Thermomonosporaceae</taxon>
        <taxon>Actinomadura</taxon>
    </lineage>
</organism>
<protein>
    <recommendedName>
        <fullName evidence="4">PH domain-containing protein</fullName>
    </recommendedName>
</protein>
<proteinExistence type="predicted"/>